<evidence type="ECO:0000313" key="1">
    <source>
        <dbReference type="EMBL" id="KKN13247.1"/>
    </source>
</evidence>
<name>A0A0F9NMG9_9ZZZZ</name>
<reference evidence="1" key="1">
    <citation type="journal article" date="2015" name="Nature">
        <title>Complex archaea that bridge the gap between prokaryotes and eukaryotes.</title>
        <authorList>
            <person name="Spang A."/>
            <person name="Saw J.H."/>
            <person name="Jorgensen S.L."/>
            <person name="Zaremba-Niedzwiedzka K."/>
            <person name="Martijn J."/>
            <person name="Lind A.E."/>
            <person name="van Eijk R."/>
            <person name="Schleper C."/>
            <person name="Guy L."/>
            <person name="Ettema T.J."/>
        </authorList>
    </citation>
    <scope>NUCLEOTIDE SEQUENCE</scope>
</reference>
<sequence length="43" mass="5058">INIQPNCWDYVTRHKKLQIYQKIETPEINCHPIPFQVAPPGVQ</sequence>
<proteinExistence type="predicted"/>
<dbReference type="AlphaFoldDB" id="A0A0F9NMG9"/>
<gene>
    <name evidence="1" type="ORF">LCGC14_1008210</name>
</gene>
<feature type="non-terminal residue" evidence="1">
    <location>
        <position position="1"/>
    </location>
</feature>
<accession>A0A0F9NMG9</accession>
<comment type="caution">
    <text evidence="1">The sequence shown here is derived from an EMBL/GenBank/DDBJ whole genome shotgun (WGS) entry which is preliminary data.</text>
</comment>
<organism evidence="1">
    <name type="scientific">marine sediment metagenome</name>
    <dbReference type="NCBI Taxonomy" id="412755"/>
    <lineage>
        <taxon>unclassified sequences</taxon>
        <taxon>metagenomes</taxon>
        <taxon>ecological metagenomes</taxon>
    </lineage>
</organism>
<protein>
    <submittedName>
        <fullName evidence="1">Uncharacterized protein</fullName>
    </submittedName>
</protein>
<dbReference type="EMBL" id="LAZR01003942">
    <property type="protein sequence ID" value="KKN13247.1"/>
    <property type="molecule type" value="Genomic_DNA"/>
</dbReference>